<comment type="caution">
    <text evidence="6">The sequence shown here is derived from an EMBL/GenBank/DDBJ whole genome shotgun (WGS) entry which is preliminary data.</text>
</comment>
<dbReference type="InterPro" id="IPR017555">
    <property type="entry name" value="TriPribosyl-deP-CoA_syn"/>
</dbReference>
<keyword evidence="3 5" id="KW-0547">Nucleotide-binding</keyword>
<gene>
    <name evidence="5" type="primary">mdcB</name>
    <name evidence="6" type="ORF">BDD16_002449</name>
</gene>
<dbReference type="Pfam" id="PF01874">
    <property type="entry name" value="CitG"/>
    <property type="match status" value="1"/>
</dbReference>
<dbReference type="GO" id="GO:0051191">
    <property type="term" value="P:prosthetic group biosynthetic process"/>
    <property type="evidence" value="ECO:0007669"/>
    <property type="project" value="TreeGrafter"/>
</dbReference>
<dbReference type="GO" id="GO:0046917">
    <property type="term" value="F:triphosphoribosyl-dephospho-CoA synthase activity"/>
    <property type="evidence" value="ECO:0007669"/>
    <property type="project" value="UniProtKB-UniRule"/>
</dbReference>
<keyword evidence="6" id="KW-0328">Glycosyltransferase</keyword>
<comment type="similarity">
    <text evidence="5">Belongs to the CitG/MdcB family.</text>
</comment>
<dbReference type="GO" id="GO:0005524">
    <property type="term" value="F:ATP binding"/>
    <property type="evidence" value="ECO:0007669"/>
    <property type="project" value="UniProtKB-KW"/>
</dbReference>
<accession>A0A7Y9U5Y5</accession>
<proteinExistence type="inferred from homology"/>
<evidence type="ECO:0000256" key="1">
    <source>
        <dbReference type="ARBA" id="ARBA00001210"/>
    </source>
</evidence>
<evidence type="ECO:0000256" key="2">
    <source>
        <dbReference type="ARBA" id="ARBA00022679"/>
    </source>
</evidence>
<dbReference type="Gene3D" id="1.10.4200.10">
    <property type="entry name" value="Triphosphoribosyl-dephospho-CoA protein"/>
    <property type="match status" value="1"/>
</dbReference>
<keyword evidence="2 5" id="KW-0808">Transferase</keyword>
<dbReference type="PANTHER" id="PTHR30201:SF2">
    <property type="entry name" value="2-(5''-TRIPHOSPHORIBOSYL)-3'-DEPHOSPHOCOENZYME-A SYNTHASE"/>
    <property type="match status" value="1"/>
</dbReference>
<dbReference type="PANTHER" id="PTHR30201">
    <property type="entry name" value="TRIPHOSPHORIBOSYL-DEPHOSPHO-COA SYNTHASE"/>
    <property type="match status" value="1"/>
</dbReference>
<evidence type="ECO:0000256" key="4">
    <source>
        <dbReference type="ARBA" id="ARBA00022840"/>
    </source>
</evidence>
<keyword evidence="4 5" id="KW-0067">ATP-binding</keyword>
<keyword evidence="7" id="KW-1185">Reference proteome</keyword>
<reference evidence="6 7" key="1">
    <citation type="submission" date="2020-07" db="EMBL/GenBank/DDBJ databases">
        <title>Genomic Encyclopedia of Archaeal and Bacterial Type Strains, Phase II (KMG-II): from individual species to whole genera.</title>
        <authorList>
            <person name="Goeker M."/>
        </authorList>
    </citation>
    <scope>NUCLEOTIDE SEQUENCE [LARGE SCALE GENOMIC DNA]</scope>
    <source>
        <strain evidence="6 7">DSM 21226</strain>
    </source>
</reference>
<dbReference type="InterPro" id="IPR002736">
    <property type="entry name" value="CitG"/>
</dbReference>
<evidence type="ECO:0000313" key="7">
    <source>
        <dbReference type="Proteomes" id="UP000518288"/>
    </source>
</evidence>
<name>A0A7Y9U5Y5_9BURK</name>
<dbReference type="GO" id="GO:0016757">
    <property type="term" value="F:glycosyltransferase activity"/>
    <property type="evidence" value="ECO:0007669"/>
    <property type="project" value="UniProtKB-KW"/>
</dbReference>
<dbReference type="EC" id="2.4.2.52" evidence="5"/>
<evidence type="ECO:0000256" key="3">
    <source>
        <dbReference type="ARBA" id="ARBA00022741"/>
    </source>
</evidence>
<comment type="catalytic activity">
    <reaction evidence="1 5">
        <text>3'-dephospho-CoA + ATP = 2'-(5''-triphospho-alpha-D-ribosyl)-3'-dephospho-CoA + adenine</text>
        <dbReference type="Rhea" id="RHEA:15117"/>
        <dbReference type="ChEBI" id="CHEBI:16708"/>
        <dbReference type="ChEBI" id="CHEBI:30616"/>
        <dbReference type="ChEBI" id="CHEBI:57328"/>
        <dbReference type="ChEBI" id="CHEBI:61378"/>
        <dbReference type="EC" id="2.4.2.52"/>
    </reaction>
</comment>
<sequence>MADPQLISTTTAVAHDPARLQAIGRAATVALYDELALYPKPGLVSFIDTGSHADMDAGTFLRSLFALRHYFVRIAEAGAQHAPFATLEHLGIAAEARMLRATGGVNTHRGAIFNLGLLCAAAGRLHAEGTAATPARLRAALLDGWGEALRRRCGHTGESNGQRVAQQFGLRSAGEEAARGLPVLFEVAVPALQTARAAGLSPRDARLQTFFHILATLDDTNLAHRGGLAGLRDAQRLAQDYLADGGVWQPDAIARAEAIHRHFVARRLSPGGAADVLAAAGWVLRVSPPPVMPAKAGTHASA</sequence>
<evidence type="ECO:0000256" key="5">
    <source>
        <dbReference type="HAMAP-Rule" id="MF_01883"/>
    </source>
</evidence>
<comment type="function">
    <text evidence="5">Involved in the formation of 2-(5''-phosphoribosyl)-3'-dephosphocoenzyme-A, the prosthetic group of the acyl-carrier protein of the malonate decarboxylase.</text>
</comment>
<dbReference type="Proteomes" id="UP000518288">
    <property type="component" value="Unassembled WGS sequence"/>
</dbReference>
<dbReference type="NCBIfam" id="TIGR03132">
    <property type="entry name" value="malonate_mdcB"/>
    <property type="match status" value="1"/>
</dbReference>
<protein>
    <recommendedName>
        <fullName evidence="5">Probable 2-(5''-triphosphoribosyl)-3'-dephosphocoenzyme-A synthase</fullName>
        <shortName evidence="5">2-(5''-triphosphoribosyl)-3'-dephospho-CoA synthase</shortName>
        <ecNumber evidence="5">2.4.2.52</ecNumber>
    </recommendedName>
</protein>
<dbReference type="AlphaFoldDB" id="A0A7Y9U5Y5"/>
<dbReference type="EMBL" id="JACCFH010000001">
    <property type="protein sequence ID" value="NYG33463.1"/>
    <property type="molecule type" value="Genomic_DNA"/>
</dbReference>
<evidence type="ECO:0000313" key="6">
    <source>
        <dbReference type="EMBL" id="NYG33463.1"/>
    </source>
</evidence>
<organism evidence="6 7">
    <name type="scientific">Sphaerotilus montanus</name>
    <dbReference type="NCBI Taxonomy" id="522889"/>
    <lineage>
        <taxon>Bacteria</taxon>
        <taxon>Pseudomonadati</taxon>
        <taxon>Pseudomonadota</taxon>
        <taxon>Betaproteobacteria</taxon>
        <taxon>Burkholderiales</taxon>
        <taxon>Sphaerotilaceae</taxon>
        <taxon>Sphaerotilus</taxon>
    </lineage>
</organism>
<dbReference type="HAMAP" id="MF_01883">
    <property type="entry name" value="MdcB"/>
    <property type="match status" value="1"/>
</dbReference>